<evidence type="ECO:0000313" key="8">
    <source>
        <dbReference type="Proteomes" id="UP001610563"/>
    </source>
</evidence>
<dbReference type="PROSITE" id="PS50850">
    <property type="entry name" value="MFS"/>
    <property type="match status" value="1"/>
</dbReference>
<organism evidence="7 8">
    <name type="scientific">Aspergillus keveii</name>
    <dbReference type="NCBI Taxonomy" id="714993"/>
    <lineage>
        <taxon>Eukaryota</taxon>
        <taxon>Fungi</taxon>
        <taxon>Dikarya</taxon>
        <taxon>Ascomycota</taxon>
        <taxon>Pezizomycotina</taxon>
        <taxon>Eurotiomycetes</taxon>
        <taxon>Eurotiomycetidae</taxon>
        <taxon>Eurotiales</taxon>
        <taxon>Aspergillaceae</taxon>
        <taxon>Aspergillus</taxon>
        <taxon>Aspergillus subgen. Nidulantes</taxon>
    </lineage>
</organism>
<feature type="transmembrane region" description="Helical" evidence="5">
    <location>
        <begin position="475"/>
        <end position="498"/>
    </location>
</feature>
<protein>
    <submittedName>
        <fullName evidence="7">Major facilitator superfamily domain-containing protein</fullName>
    </submittedName>
</protein>
<dbReference type="Pfam" id="PF07690">
    <property type="entry name" value="MFS_1"/>
    <property type="match status" value="1"/>
</dbReference>
<evidence type="ECO:0000256" key="4">
    <source>
        <dbReference type="ARBA" id="ARBA00023136"/>
    </source>
</evidence>
<comment type="caution">
    <text evidence="7">The sequence shown here is derived from an EMBL/GenBank/DDBJ whole genome shotgun (WGS) entry which is preliminary data.</text>
</comment>
<name>A0ABR4G877_9EURO</name>
<dbReference type="EMBL" id="JBFTWV010000037">
    <property type="protein sequence ID" value="KAL2795235.1"/>
    <property type="molecule type" value="Genomic_DNA"/>
</dbReference>
<evidence type="ECO:0000256" key="1">
    <source>
        <dbReference type="ARBA" id="ARBA00004141"/>
    </source>
</evidence>
<evidence type="ECO:0000313" key="7">
    <source>
        <dbReference type="EMBL" id="KAL2795235.1"/>
    </source>
</evidence>
<evidence type="ECO:0000259" key="6">
    <source>
        <dbReference type="PROSITE" id="PS50850"/>
    </source>
</evidence>
<evidence type="ECO:0000256" key="2">
    <source>
        <dbReference type="ARBA" id="ARBA00022692"/>
    </source>
</evidence>
<feature type="transmembrane region" description="Helical" evidence="5">
    <location>
        <begin position="338"/>
        <end position="360"/>
    </location>
</feature>
<feature type="transmembrane region" description="Helical" evidence="5">
    <location>
        <begin position="139"/>
        <end position="158"/>
    </location>
</feature>
<feature type="transmembrane region" description="Helical" evidence="5">
    <location>
        <begin position="407"/>
        <end position="430"/>
    </location>
</feature>
<keyword evidence="2 5" id="KW-0812">Transmembrane</keyword>
<dbReference type="Proteomes" id="UP001610563">
    <property type="component" value="Unassembled WGS sequence"/>
</dbReference>
<feature type="domain" description="Major facilitator superfamily (MFS) profile" evidence="6">
    <location>
        <begin position="74"/>
        <end position="504"/>
    </location>
</feature>
<sequence length="519" mass="56506">MGIPDQFQSSMPITKPALPLAGVADVEACGPSSQEIVPGVSNPSLRNPVQYEVRLEPDDPNDPRHWPFWYKSLTIVTISLGATVVSLFSTVYTSGIPGLEAEFGISKIVALLGVSTYLLGMAIGTIVSAPLSEVVGRRPVYMVSMALFLVLVLPSALAQNIEAILIGRFFGGLFGSAIMGNSPASVNDVVMDEHRAMALGIWSIGPTNGPVYGPIIGGFVFEYLGWRWTNWIVLIIGGVVFVLMCCIKETYGPVILRKRAARLREETGNSLWWTQYDGDLQLSSLLKTSLSRPFVMLFTEPICMFWDLYVALVYGVLYLCFVAYPIAFQITRGWSPGFTGLSFMGIGVGTLLAIAAEPLFRKIIHAHAKDPETGTVPPEAMASIVVFGATLLAIGQLWFAWTCTPWHAHWIVPILAGLPFGAGNACVFIYASNYIARSYGIYTASAMAGNMFLRSLVGAFLPLAGPAMYRSLGLNWGSTLLGLVEAGCISIPFVFYFYGHRIRRASPMIRELERMKGVL</sequence>
<dbReference type="PROSITE" id="PS00216">
    <property type="entry name" value="SUGAR_TRANSPORT_1"/>
    <property type="match status" value="1"/>
</dbReference>
<dbReference type="PANTHER" id="PTHR23502">
    <property type="entry name" value="MAJOR FACILITATOR SUPERFAMILY"/>
    <property type="match status" value="1"/>
</dbReference>
<keyword evidence="3 5" id="KW-1133">Transmembrane helix</keyword>
<dbReference type="Gene3D" id="1.20.1250.20">
    <property type="entry name" value="MFS general substrate transporter like domains"/>
    <property type="match status" value="1"/>
</dbReference>
<comment type="subcellular location">
    <subcellularLocation>
        <location evidence="1">Membrane</location>
        <topology evidence="1">Multi-pass membrane protein</topology>
    </subcellularLocation>
</comment>
<feature type="transmembrane region" description="Helical" evidence="5">
    <location>
        <begin position="68"/>
        <end position="88"/>
    </location>
</feature>
<feature type="transmembrane region" description="Helical" evidence="5">
    <location>
        <begin position="306"/>
        <end position="326"/>
    </location>
</feature>
<dbReference type="InterPro" id="IPR011701">
    <property type="entry name" value="MFS"/>
</dbReference>
<dbReference type="PANTHER" id="PTHR23502:SF145">
    <property type="entry name" value="MULTIDRUG TRANSPORTER, PUTATIVE-RELATED"/>
    <property type="match status" value="1"/>
</dbReference>
<dbReference type="InterPro" id="IPR020846">
    <property type="entry name" value="MFS_dom"/>
</dbReference>
<feature type="transmembrane region" description="Helical" evidence="5">
    <location>
        <begin position="108"/>
        <end position="127"/>
    </location>
</feature>
<keyword evidence="4 5" id="KW-0472">Membrane</keyword>
<feature type="transmembrane region" description="Helical" evidence="5">
    <location>
        <begin position="165"/>
        <end position="184"/>
    </location>
</feature>
<accession>A0ABR4G877</accession>
<proteinExistence type="predicted"/>
<feature type="transmembrane region" description="Helical" evidence="5">
    <location>
        <begin position="380"/>
        <end position="401"/>
    </location>
</feature>
<dbReference type="InterPro" id="IPR036259">
    <property type="entry name" value="MFS_trans_sf"/>
</dbReference>
<dbReference type="InterPro" id="IPR005829">
    <property type="entry name" value="Sugar_transporter_CS"/>
</dbReference>
<keyword evidence="8" id="KW-1185">Reference proteome</keyword>
<dbReference type="CDD" id="cd17323">
    <property type="entry name" value="MFS_Tpo1_MDR_like"/>
    <property type="match status" value="1"/>
</dbReference>
<feature type="transmembrane region" description="Helical" evidence="5">
    <location>
        <begin position="228"/>
        <end position="247"/>
    </location>
</feature>
<dbReference type="SUPFAM" id="SSF103473">
    <property type="entry name" value="MFS general substrate transporter"/>
    <property type="match status" value="1"/>
</dbReference>
<evidence type="ECO:0000256" key="3">
    <source>
        <dbReference type="ARBA" id="ARBA00022989"/>
    </source>
</evidence>
<evidence type="ECO:0000256" key="5">
    <source>
        <dbReference type="SAM" id="Phobius"/>
    </source>
</evidence>
<reference evidence="7 8" key="1">
    <citation type="submission" date="2024-07" db="EMBL/GenBank/DDBJ databases">
        <title>Section-level genome sequencing and comparative genomics of Aspergillus sections Usti and Cavernicolus.</title>
        <authorList>
            <consortium name="Lawrence Berkeley National Laboratory"/>
            <person name="Nybo J.L."/>
            <person name="Vesth T.C."/>
            <person name="Theobald S."/>
            <person name="Frisvad J.C."/>
            <person name="Larsen T.O."/>
            <person name="Kjaerboelling I."/>
            <person name="Rothschild-Mancinelli K."/>
            <person name="Lyhne E.K."/>
            <person name="Kogle M.E."/>
            <person name="Barry K."/>
            <person name="Clum A."/>
            <person name="Na H."/>
            <person name="Ledsgaard L."/>
            <person name="Lin J."/>
            <person name="Lipzen A."/>
            <person name="Kuo A."/>
            <person name="Riley R."/>
            <person name="Mondo S."/>
            <person name="Labutti K."/>
            <person name="Haridas S."/>
            <person name="Pangalinan J."/>
            <person name="Salamov A.A."/>
            <person name="Simmons B.A."/>
            <person name="Magnuson J.K."/>
            <person name="Chen J."/>
            <person name="Drula E."/>
            <person name="Henrissat B."/>
            <person name="Wiebenga A."/>
            <person name="Lubbers R.J."/>
            <person name="Gomes A.C."/>
            <person name="Makela M.R."/>
            <person name="Stajich J."/>
            <person name="Grigoriev I.V."/>
            <person name="Mortensen U.H."/>
            <person name="De Vries R.P."/>
            <person name="Baker S.E."/>
            <person name="Andersen M.R."/>
        </authorList>
    </citation>
    <scope>NUCLEOTIDE SEQUENCE [LARGE SCALE GENOMIC DNA]</scope>
    <source>
        <strain evidence="7 8">CBS 209.92</strain>
    </source>
</reference>
<gene>
    <name evidence="7" type="ORF">BJX66DRAFT_302481</name>
</gene>